<sequence length="119" mass="13231">MPHLVLEYTGNLALDVQPTLLKLNQALVASGHFEENAIKARAVRLDNYLVGTAAEAKRAFIALRLAILTGRTLEEKKSVSDLLGAAIQKDQSWPKDLQVQITVEVVDMQRETYFKVALQ</sequence>
<keyword evidence="1" id="KW-0413">Isomerase</keyword>
<comment type="caution">
    <text evidence="1">The sequence shown here is derived from an EMBL/GenBank/DDBJ whole genome shotgun (WGS) entry which is preliminary data.</text>
</comment>
<dbReference type="Gene3D" id="3.30.429.10">
    <property type="entry name" value="Macrophage Migration Inhibitory Factor"/>
    <property type="match status" value="1"/>
</dbReference>
<evidence type="ECO:0000313" key="1">
    <source>
        <dbReference type="EMBL" id="OWY33860.1"/>
    </source>
</evidence>
<protein>
    <submittedName>
        <fullName evidence="1">5-carboxymethyl-2-hydroxymuconate isomerase</fullName>
    </submittedName>
</protein>
<name>A0A225SW88_9BURK</name>
<dbReference type="Proteomes" id="UP000214747">
    <property type="component" value="Unassembled WGS sequence"/>
</dbReference>
<accession>A0A225SW88</accession>
<organism evidence="1 2">
    <name type="scientific">Herbaspirillum aquaticum</name>
    <dbReference type="NCBI Taxonomy" id="568783"/>
    <lineage>
        <taxon>Bacteria</taxon>
        <taxon>Pseudomonadati</taxon>
        <taxon>Pseudomonadota</taxon>
        <taxon>Betaproteobacteria</taxon>
        <taxon>Burkholderiales</taxon>
        <taxon>Oxalobacteraceae</taxon>
        <taxon>Herbaspirillum</taxon>
    </lineage>
</organism>
<keyword evidence="2" id="KW-1185">Reference proteome</keyword>
<dbReference type="GO" id="GO:0008704">
    <property type="term" value="F:5-carboxymethyl-2-hydroxymuconate delta-isomerase activity"/>
    <property type="evidence" value="ECO:0007669"/>
    <property type="project" value="InterPro"/>
</dbReference>
<dbReference type="Pfam" id="PF02962">
    <property type="entry name" value="CHMI"/>
    <property type="match status" value="1"/>
</dbReference>
<dbReference type="InterPro" id="IPR004220">
    <property type="entry name" value="5-COMe_2-OHmuconate_Isoase"/>
</dbReference>
<dbReference type="AlphaFoldDB" id="A0A225SW88"/>
<proteinExistence type="predicted"/>
<dbReference type="PANTHER" id="PTHR37950:SF1">
    <property type="entry name" value="4-HYDROXYPHENYLACETATE CATABOLISM PROTEIN"/>
    <property type="match status" value="1"/>
</dbReference>
<dbReference type="EMBL" id="NJGV01000013">
    <property type="protein sequence ID" value="OWY33860.1"/>
    <property type="molecule type" value="Genomic_DNA"/>
</dbReference>
<dbReference type="CDD" id="cd00580">
    <property type="entry name" value="CHMI"/>
    <property type="match status" value="1"/>
</dbReference>
<dbReference type="SUPFAM" id="SSF55331">
    <property type="entry name" value="Tautomerase/MIF"/>
    <property type="match status" value="1"/>
</dbReference>
<dbReference type="RefSeq" id="WP_088755812.1">
    <property type="nucleotide sequence ID" value="NZ_JARJFG010000005.1"/>
</dbReference>
<reference evidence="1 2" key="1">
    <citation type="journal article" date="2010" name="Int. J. Syst. Evol. Microbiol.">
        <title>Reclassification of Herbaspirillum putei as a later heterotypic synonym of Herbaspirillum huttiense, with the description of H. huttiense subsp. huttiense subsp. nov. and H. huttiense subsp. putei subsp. nov., comb. nov., and description of Herbaspirillum aquaticum sp. nov.</title>
        <authorList>
            <person name="Dobritsa A.P."/>
            <person name="Reddy M.C."/>
            <person name="Samadpour M."/>
        </authorList>
    </citation>
    <scope>NUCLEOTIDE SEQUENCE [LARGE SCALE GENOMIC DNA]</scope>
    <source>
        <strain evidence="1 2">IEH 4430</strain>
    </source>
</reference>
<dbReference type="InterPro" id="IPR014347">
    <property type="entry name" value="Tautomerase/MIF_sf"/>
</dbReference>
<gene>
    <name evidence="1" type="ORF">CEJ45_14605</name>
</gene>
<dbReference type="PANTHER" id="PTHR37950">
    <property type="entry name" value="4-HYDROXYPHENYLACETATE CATABOLISM PROTEIN"/>
    <property type="match status" value="1"/>
</dbReference>
<evidence type="ECO:0000313" key="2">
    <source>
        <dbReference type="Proteomes" id="UP000214747"/>
    </source>
</evidence>